<dbReference type="Pfam" id="PF00440">
    <property type="entry name" value="TetR_N"/>
    <property type="match status" value="1"/>
</dbReference>
<dbReference type="EMBL" id="JBHLWK010000006">
    <property type="protein sequence ID" value="MFC0203364.1"/>
    <property type="molecule type" value="Genomic_DNA"/>
</dbReference>
<comment type="caution">
    <text evidence="4">The sequence shown here is derived from an EMBL/GenBank/DDBJ whole genome shotgun (WGS) entry which is preliminary data.</text>
</comment>
<keyword evidence="1 2" id="KW-0238">DNA-binding</keyword>
<feature type="domain" description="HTH tetR-type" evidence="3">
    <location>
        <begin position="19"/>
        <end position="79"/>
    </location>
</feature>
<dbReference type="Pfam" id="PF17932">
    <property type="entry name" value="TetR_C_24"/>
    <property type="match status" value="1"/>
</dbReference>
<dbReference type="InterPro" id="IPR009057">
    <property type="entry name" value="Homeodomain-like_sf"/>
</dbReference>
<dbReference type="RefSeq" id="WP_379486123.1">
    <property type="nucleotide sequence ID" value="NZ_JBHLWK010000006.1"/>
</dbReference>
<dbReference type="InterPro" id="IPR050624">
    <property type="entry name" value="HTH-type_Tx_Regulator"/>
</dbReference>
<protein>
    <submittedName>
        <fullName evidence="4">TetR/AcrR family transcriptional regulator</fullName>
    </submittedName>
</protein>
<dbReference type="InterPro" id="IPR036271">
    <property type="entry name" value="Tet_transcr_reg_TetR-rel_C_sf"/>
</dbReference>
<dbReference type="PANTHER" id="PTHR43479:SF11">
    <property type="entry name" value="ACREF_ENVCD OPERON REPRESSOR-RELATED"/>
    <property type="match status" value="1"/>
</dbReference>
<dbReference type="InterPro" id="IPR001647">
    <property type="entry name" value="HTH_TetR"/>
</dbReference>
<organism evidence="4 5">
    <name type="scientific">Novosphingobium soli</name>
    <dbReference type="NCBI Taxonomy" id="574956"/>
    <lineage>
        <taxon>Bacteria</taxon>
        <taxon>Pseudomonadati</taxon>
        <taxon>Pseudomonadota</taxon>
        <taxon>Alphaproteobacteria</taxon>
        <taxon>Sphingomonadales</taxon>
        <taxon>Sphingomonadaceae</taxon>
        <taxon>Novosphingobium</taxon>
    </lineage>
</organism>
<dbReference type="PANTHER" id="PTHR43479">
    <property type="entry name" value="ACREF/ENVCD OPERON REPRESSOR-RELATED"/>
    <property type="match status" value="1"/>
</dbReference>
<dbReference type="Proteomes" id="UP001589798">
    <property type="component" value="Unassembled WGS sequence"/>
</dbReference>
<accession>A0ABV6CRJ7</accession>
<dbReference type="Gene3D" id="1.10.357.10">
    <property type="entry name" value="Tetracycline Repressor, domain 2"/>
    <property type="match status" value="1"/>
</dbReference>
<keyword evidence="5" id="KW-1185">Reference proteome</keyword>
<dbReference type="SUPFAM" id="SSF48498">
    <property type="entry name" value="Tetracyclin repressor-like, C-terminal domain"/>
    <property type="match status" value="1"/>
</dbReference>
<dbReference type="InterPro" id="IPR041490">
    <property type="entry name" value="KstR2_TetR_C"/>
</dbReference>
<evidence type="ECO:0000256" key="2">
    <source>
        <dbReference type="PROSITE-ProRule" id="PRU00335"/>
    </source>
</evidence>
<proteinExistence type="predicted"/>
<evidence type="ECO:0000259" key="3">
    <source>
        <dbReference type="PROSITE" id="PS50977"/>
    </source>
</evidence>
<sequence>MASEAKEARRAGARRRGQADRRAAILAAAARRFAEFGFEATTVRQIADDVQILSGSLYHHFATKEEMLDDIVRDAVLDQHARALRIASADCEAEVRFVTLIAEELSALAERIEAYAIIFNERKFFRRSAEFAYLIKARKDAFEAWRSVLDDGVREGAFHAGIDSYLTISTIMRMLNSGADWYRHEDGSPLDAMANYSLEALTAFYAGFVLRSVRAAGRTDAPIPGALPRR</sequence>
<dbReference type="SUPFAM" id="SSF46689">
    <property type="entry name" value="Homeodomain-like"/>
    <property type="match status" value="1"/>
</dbReference>
<evidence type="ECO:0000313" key="5">
    <source>
        <dbReference type="Proteomes" id="UP001589798"/>
    </source>
</evidence>
<gene>
    <name evidence="4" type="ORF">ACFFJC_03660</name>
</gene>
<evidence type="ECO:0000313" key="4">
    <source>
        <dbReference type="EMBL" id="MFC0203364.1"/>
    </source>
</evidence>
<dbReference type="PRINTS" id="PR00455">
    <property type="entry name" value="HTHTETR"/>
</dbReference>
<name>A0ABV6CRJ7_9SPHN</name>
<dbReference type="PROSITE" id="PS50977">
    <property type="entry name" value="HTH_TETR_2"/>
    <property type="match status" value="1"/>
</dbReference>
<feature type="DNA-binding region" description="H-T-H motif" evidence="2">
    <location>
        <begin position="42"/>
        <end position="61"/>
    </location>
</feature>
<evidence type="ECO:0000256" key="1">
    <source>
        <dbReference type="ARBA" id="ARBA00023125"/>
    </source>
</evidence>
<reference evidence="4 5" key="1">
    <citation type="submission" date="2024-09" db="EMBL/GenBank/DDBJ databases">
        <authorList>
            <person name="Sun Q."/>
            <person name="Mori K."/>
        </authorList>
    </citation>
    <scope>NUCLEOTIDE SEQUENCE [LARGE SCALE GENOMIC DNA]</scope>
    <source>
        <strain evidence="4 5">CCM 7706</strain>
    </source>
</reference>
<dbReference type="Gene3D" id="1.10.10.60">
    <property type="entry name" value="Homeodomain-like"/>
    <property type="match status" value="1"/>
</dbReference>